<feature type="compositionally biased region" description="Pro residues" evidence="1">
    <location>
        <begin position="172"/>
        <end position="194"/>
    </location>
</feature>
<evidence type="ECO:0000256" key="1">
    <source>
        <dbReference type="SAM" id="MobiDB-lite"/>
    </source>
</evidence>
<dbReference type="EMBL" id="JAGFBR010000015">
    <property type="protein sequence ID" value="KAH0454140.1"/>
    <property type="molecule type" value="Genomic_DNA"/>
</dbReference>
<evidence type="ECO:0000313" key="2">
    <source>
        <dbReference type="EMBL" id="KAH0454140.1"/>
    </source>
</evidence>
<feature type="region of interest" description="Disordered" evidence="1">
    <location>
        <begin position="165"/>
        <end position="200"/>
    </location>
</feature>
<comment type="caution">
    <text evidence="2">The sequence shown here is derived from an EMBL/GenBank/DDBJ whole genome shotgun (WGS) entry which is preliminary data.</text>
</comment>
<gene>
    <name evidence="2" type="ORF">IEQ34_016064</name>
</gene>
<evidence type="ECO:0000313" key="3">
    <source>
        <dbReference type="Proteomes" id="UP000775213"/>
    </source>
</evidence>
<name>A0AAV7FWL3_DENCH</name>
<reference evidence="2 3" key="1">
    <citation type="journal article" date="2021" name="Hortic Res">
        <title>Chromosome-scale assembly of the Dendrobium chrysotoxum genome enhances the understanding of orchid evolution.</title>
        <authorList>
            <person name="Zhang Y."/>
            <person name="Zhang G.Q."/>
            <person name="Zhang D."/>
            <person name="Liu X.D."/>
            <person name="Xu X.Y."/>
            <person name="Sun W.H."/>
            <person name="Yu X."/>
            <person name="Zhu X."/>
            <person name="Wang Z.W."/>
            <person name="Zhao X."/>
            <person name="Zhong W.Y."/>
            <person name="Chen H."/>
            <person name="Yin W.L."/>
            <person name="Huang T."/>
            <person name="Niu S.C."/>
            <person name="Liu Z.J."/>
        </authorList>
    </citation>
    <scope>NUCLEOTIDE SEQUENCE [LARGE SCALE GENOMIC DNA]</scope>
    <source>
        <strain evidence="2">Lindl</strain>
    </source>
</reference>
<dbReference type="Proteomes" id="UP000775213">
    <property type="component" value="Unassembled WGS sequence"/>
</dbReference>
<sequence length="222" mass="24367">MSKRNKEIYILIYIFTHHILDGLGSLFGCPLETDTTIASGSRPSVALPINDPQDGISPPTDAIEISNMGNPLNVINLVSVEHSLIEGSILKENSHGINLMVDLPIIYRNKCGEMVNVSNVNLTNSVLKAIVVVANLPPPPLTLLFHLLVWRFKNLVDNHIHRNRKIANPVPKKSPPQTPPHPPPQIPPQPPPQTTPIDNPRVVLKESEMVVQNAELLKAAPP</sequence>
<organism evidence="2 3">
    <name type="scientific">Dendrobium chrysotoxum</name>
    <name type="common">Orchid</name>
    <dbReference type="NCBI Taxonomy" id="161865"/>
    <lineage>
        <taxon>Eukaryota</taxon>
        <taxon>Viridiplantae</taxon>
        <taxon>Streptophyta</taxon>
        <taxon>Embryophyta</taxon>
        <taxon>Tracheophyta</taxon>
        <taxon>Spermatophyta</taxon>
        <taxon>Magnoliopsida</taxon>
        <taxon>Liliopsida</taxon>
        <taxon>Asparagales</taxon>
        <taxon>Orchidaceae</taxon>
        <taxon>Epidendroideae</taxon>
        <taxon>Malaxideae</taxon>
        <taxon>Dendrobiinae</taxon>
        <taxon>Dendrobium</taxon>
    </lineage>
</organism>
<proteinExistence type="predicted"/>
<accession>A0AAV7FWL3</accession>
<dbReference type="AlphaFoldDB" id="A0AAV7FWL3"/>
<protein>
    <submittedName>
        <fullName evidence="2">Uncharacterized protein</fullName>
    </submittedName>
</protein>
<keyword evidence="3" id="KW-1185">Reference proteome</keyword>